<accession>A0A1I3I805</accession>
<name>A0A1I3I805_9SPIR</name>
<evidence type="ECO:0000259" key="4">
    <source>
        <dbReference type="SMART" id="SM00382"/>
    </source>
</evidence>
<feature type="domain" description="AAA+ ATPase" evidence="4">
    <location>
        <begin position="322"/>
        <end position="455"/>
    </location>
</feature>
<protein>
    <submittedName>
        <fullName evidence="5">AAA+-type ATPase, SpoVK/Ycf46/Vps4 family</fullName>
    </submittedName>
</protein>
<evidence type="ECO:0000256" key="2">
    <source>
        <dbReference type="ARBA" id="ARBA00022741"/>
    </source>
</evidence>
<keyword evidence="6" id="KW-1185">Reference proteome</keyword>
<evidence type="ECO:0000256" key="1">
    <source>
        <dbReference type="ARBA" id="ARBA00006914"/>
    </source>
</evidence>
<feature type="domain" description="AAA+ ATPase" evidence="4">
    <location>
        <begin position="576"/>
        <end position="706"/>
    </location>
</feature>
<evidence type="ECO:0000256" key="3">
    <source>
        <dbReference type="ARBA" id="ARBA00022840"/>
    </source>
</evidence>
<organism evidence="5 6">
    <name type="scientific">Treponema bryantii</name>
    <dbReference type="NCBI Taxonomy" id="163"/>
    <lineage>
        <taxon>Bacteria</taxon>
        <taxon>Pseudomonadati</taxon>
        <taxon>Spirochaetota</taxon>
        <taxon>Spirochaetia</taxon>
        <taxon>Spirochaetales</taxon>
        <taxon>Treponemataceae</taxon>
        <taxon>Treponema</taxon>
    </lineage>
</organism>
<dbReference type="GO" id="GO:0005524">
    <property type="term" value="F:ATP binding"/>
    <property type="evidence" value="ECO:0007669"/>
    <property type="project" value="UniProtKB-KW"/>
</dbReference>
<evidence type="ECO:0000313" key="6">
    <source>
        <dbReference type="Proteomes" id="UP000182737"/>
    </source>
</evidence>
<dbReference type="InterPro" id="IPR050221">
    <property type="entry name" value="26S_Proteasome_ATPase"/>
</dbReference>
<proteinExistence type="inferred from homology"/>
<dbReference type="SUPFAM" id="SSF52540">
    <property type="entry name" value="P-loop containing nucleoside triphosphate hydrolases"/>
    <property type="match status" value="2"/>
</dbReference>
<keyword evidence="2" id="KW-0547">Nucleotide-binding</keyword>
<dbReference type="Pfam" id="PF00004">
    <property type="entry name" value="AAA"/>
    <property type="match status" value="2"/>
</dbReference>
<keyword evidence="3" id="KW-0067">ATP-binding</keyword>
<dbReference type="OrthoDB" id="9806903at2"/>
<dbReference type="PANTHER" id="PTHR23073">
    <property type="entry name" value="26S PROTEASOME REGULATORY SUBUNIT"/>
    <property type="match status" value="1"/>
</dbReference>
<dbReference type="RefSeq" id="WP_074929976.1">
    <property type="nucleotide sequence ID" value="NZ_FORI01000001.1"/>
</dbReference>
<dbReference type="Proteomes" id="UP000182737">
    <property type="component" value="Unassembled WGS sequence"/>
</dbReference>
<dbReference type="EMBL" id="FORI01000001">
    <property type="protein sequence ID" value="SFI44145.1"/>
    <property type="molecule type" value="Genomic_DNA"/>
</dbReference>
<dbReference type="InterPro" id="IPR003593">
    <property type="entry name" value="AAA+_ATPase"/>
</dbReference>
<dbReference type="InterPro" id="IPR003959">
    <property type="entry name" value="ATPase_AAA_core"/>
</dbReference>
<dbReference type="Gene3D" id="3.40.50.300">
    <property type="entry name" value="P-loop containing nucleotide triphosphate hydrolases"/>
    <property type="match status" value="2"/>
</dbReference>
<gene>
    <name evidence="5" type="ORF">SAMN04487775_101396</name>
</gene>
<dbReference type="AlphaFoldDB" id="A0A1I3I805"/>
<comment type="similarity">
    <text evidence="1">Belongs to the AAA ATPase family.</text>
</comment>
<dbReference type="SMART" id="SM00382">
    <property type="entry name" value="AAA"/>
    <property type="match status" value="2"/>
</dbReference>
<dbReference type="InterPro" id="IPR027417">
    <property type="entry name" value="P-loop_NTPase"/>
</dbReference>
<reference evidence="6" key="1">
    <citation type="submission" date="2016-10" db="EMBL/GenBank/DDBJ databases">
        <authorList>
            <person name="Varghese N."/>
            <person name="Submissions S."/>
        </authorList>
    </citation>
    <scope>NUCLEOTIDE SEQUENCE [LARGE SCALE GENOMIC DNA]</scope>
    <source>
        <strain evidence="6">XBD1002</strain>
    </source>
</reference>
<dbReference type="CDD" id="cd19481">
    <property type="entry name" value="RecA-like_protease"/>
    <property type="match status" value="1"/>
</dbReference>
<evidence type="ECO:0000313" key="5">
    <source>
        <dbReference type="EMBL" id="SFI44145.1"/>
    </source>
</evidence>
<dbReference type="GO" id="GO:0016887">
    <property type="term" value="F:ATP hydrolysis activity"/>
    <property type="evidence" value="ECO:0007669"/>
    <property type="project" value="InterPro"/>
</dbReference>
<sequence length="786" mass="89998">MRRASGLRSLRNRQKTKNLRNASIEECRIYAYYLYEICSYKLDNYPDEEDGDDYLYALFDFFESLANKMGKEKEILNYLTKIINQYKNNKILKEIPVNENTNSDLLYFTNSGTPYSFEEDKTIDRMRTCTHEKLSFIEINLRRIQYVSDSVEFLLSLIANFLINKTPAEEACLLEKIPPQLKRSLNSIGKFEFVKKEVGLTDEEISMLQCCYRFSTNKTLSFLMDNFSENCQMEIKARILGFSERQFSALMRNDSKLRLYGFITEEGRIDDDFFECIEAGSMHPFFYDLLKKLDCDSCYNLESFNVPDNTKKLMSRMLKSNESLSFLLYGKPGSGKTEFAKALAKQSGLKTYIFKNIREVSREREITANIFSRLNCLLSMSSSDSIYIIDEADTVLNTCDSSFFGTKVPSKIKGTVNSMLEESRNKVIWIVNFTSQIDESTLRRFTYSYKFDSMPRSQLRSITETKLKPLALPCGLNNQILDLMEQYKVTGASVDNVIKTIKSLGEEKASLVQDIKSVLKENALLINGKSRMRERVSGNYDLSVLNASMEPSQIVRMIQNATDFAEKSGGTGDAQNGIRMLFYGVSGTGKTEFARYIAQALGKPILLRRVSDILSKWVGESEQNIRDAFDEAARTNSILLFDEADSFFANRENASYSWERTQVNEFLTQMEEFPGILICTTNLKQIMDPAMNRRFHIITEFKPLVEEGIRALLGRYFGGMTFEDSQIRRLSGMNSVTPGDFGVLASRVRFMDSDERTPDYIISELCKIQDEKHNEGSGRQIGFGAA</sequence>